<dbReference type="PRINTS" id="PR01159">
    <property type="entry name" value="DNAGYRASEB"/>
</dbReference>
<dbReference type="InterPro" id="IPR034160">
    <property type="entry name" value="TOPRIM_GyrB"/>
</dbReference>
<evidence type="ECO:0000256" key="8">
    <source>
        <dbReference type="ARBA" id="ARBA00023125"/>
    </source>
</evidence>
<dbReference type="FunFam" id="3.40.50.670:FF:000002">
    <property type="entry name" value="DNA gyrase subunit B"/>
    <property type="match status" value="1"/>
</dbReference>
<dbReference type="GO" id="GO:0046872">
    <property type="term" value="F:metal ion binding"/>
    <property type="evidence" value="ECO:0007669"/>
    <property type="project" value="UniProtKB-KW"/>
</dbReference>
<evidence type="ECO:0000256" key="6">
    <source>
        <dbReference type="ARBA" id="ARBA00022842"/>
    </source>
</evidence>
<dbReference type="PRINTS" id="PR00418">
    <property type="entry name" value="TPI2FAMILY"/>
</dbReference>
<dbReference type="Gene3D" id="3.30.230.10">
    <property type="match status" value="1"/>
</dbReference>
<dbReference type="SUPFAM" id="SSF54211">
    <property type="entry name" value="Ribosomal protein S5 domain 2-like"/>
    <property type="match status" value="1"/>
</dbReference>
<accession>A0A378NNQ6</accession>
<keyword evidence="8" id="KW-0238">DNA-binding</keyword>
<dbReference type="InterPro" id="IPR001241">
    <property type="entry name" value="Topo_IIA"/>
</dbReference>
<dbReference type="GO" id="GO:0005694">
    <property type="term" value="C:chromosome"/>
    <property type="evidence" value="ECO:0007669"/>
    <property type="project" value="InterPro"/>
</dbReference>
<feature type="binding site" evidence="11">
    <location>
        <position position="529"/>
    </location>
    <ligand>
        <name>Mg(2+)</name>
        <dbReference type="ChEBI" id="CHEBI:18420"/>
        <label>1</label>
        <note>catalytic</note>
    </ligand>
</feature>
<feature type="site" description="Interaction with DNA" evidence="11">
    <location>
        <position position="481"/>
    </location>
</feature>
<keyword evidence="9 11" id="KW-0413">Isomerase</keyword>
<feature type="binding site" evidence="11">
    <location>
        <position position="456"/>
    </location>
    <ligand>
        <name>Mg(2+)</name>
        <dbReference type="ChEBI" id="CHEBI:18420"/>
        <label>1</label>
        <note>catalytic</note>
    </ligand>
</feature>
<keyword evidence="4 11" id="KW-0547">Nucleotide-binding</keyword>
<dbReference type="InterPro" id="IPR013759">
    <property type="entry name" value="Topo_IIA_B_C"/>
</dbReference>
<dbReference type="InterPro" id="IPR018522">
    <property type="entry name" value="TopoIIA_CS"/>
</dbReference>
<evidence type="ECO:0000256" key="9">
    <source>
        <dbReference type="ARBA" id="ARBA00023235"/>
    </source>
</evidence>
<keyword evidence="3 11" id="KW-0479">Metal-binding</keyword>
<dbReference type="GO" id="GO:0006265">
    <property type="term" value="P:DNA topological change"/>
    <property type="evidence" value="ECO:0007669"/>
    <property type="project" value="UniProtKB-UniRule"/>
</dbReference>
<organism evidence="13 14">
    <name type="scientific">Megamonas hypermegale</name>
    <dbReference type="NCBI Taxonomy" id="158847"/>
    <lineage>
        <taxon>Bacteria</taxon>
        <taxon>Bacillati</taxon>
        <taxon>Bacillota</taxon>
        <taxon>Negativicutes</taxon>
        <taxon>Selenomonadales</taxon>
        <taxon>Selenomonadaceae</taxon>
        <taxon>Megamonas</taxon>
    </lineage>
</organism>
<dbReference type="Pfam" id="PF01751">
    <property type="entry name" value="Toprim"/>
    <property type="match status" value="1"/>
</dbReference>
<keyword evidence="11" id="KW-0963">Cytoplasm</keyword>
<evidence type="ECO:0000256" key="7">
    <source>
        <dbReference type="ARBA" id="ARBA00023029"/>
    </source>
</evidence>
<dbReference type="Pfam" id="PF00986">
    <property type="entry name" value="DNA_gyraseB_C"/>
    <property type="match status" value="1"/>
</dbReference>
<keyword evidence="7 11" id="KW-0799">Topoisomerase</keyword>
<dbReference type="GO" id="GO:0005524">
    <property type="term" value="F:ATP binding"/>
    <property type="evidence" value="ECO:0007669"/>
    <property type="project" value="UniProtKB-UniRule"/>
</dbReference>
<dbReference type="FunFam" id="3.30.565.10:FF:000002">
    <property type="entry name" value="DNA gyrase subunit B"/>
    <property type="match status" value="1"/>
</dbReference>
<evidence type="ECO:0000313" key="13">
    <source>
        <dbReference type="EMBL" id="STY70012.1"/>
    </source>
</evidence>
<keyword evidence="5 11" id="KW-0067">ATP-binding</keyword>
<dbReference type="SUPFAM" id="SSF55874">
    <property type="entry name" value="ATPase domain of HSP90 chaperone/DNA topoisomerase II/histidine kinase"/>
    <property type="match status" value="1"/>
</dbReference>
<dbReference type="Proteomes" id="UP000255234">
    <property type="component" value="Unassembled WGS sequence"/>
</dbReference>
<dbReference type="InterPro" id="IPR013506">
    <property type="entry name" value="Topo_IIA_bsu_dom2"/>
</dbReference>
<comment type="subcellular location">
    <subcellularLocation>
        <location evidence="11">Cytoplasm</location>
    </subcellularLocation>
</comment>
<feature type="binding site" evidence="11">
    <location>
        <position position="531"/>
    </location>
    <ligand>
        <name>Mg(2+)</name>
        <dbReference type="ChEBI" id="CHEBI:18420"/>
        <label>2</label>
    </ligand>
</feature>
<dbReference type="EMBL" id="UGPP01000001">
    <property type="protein sequence ID" value="STY70012.1"/>
    <property type="molecule type" value="Genomic_DNA"/>
</dbReference>
<feature type="binding site" evidence="11">
    <location>
        <position position="529"/>
    </location>
    <ligand>
        <name>Mg(2+)</name>
        <dbReference type="ChEBI" id="CHEBI:18420"/>
        <label>2</label>
    </ligand>
</feature>
<comment type="cofactor">
    <cofactor evidence="11">
        <name>Mg(2+)</name>
        <dbReference type="ChEBI" id="CHEBI:18420"/>
    </cofactor>
    <cofactor evidence="11">
        <name>Mn(2+)</name>
        <dbReference type="ChEBI" id="CHEBI:29035"/>
    </cofactor>
    <cofactor evidence="11">
        <name>Ca(2+)</name>
        <dbReference type="ChEBI" id="CHEBI:29108"/>
    </cofactor>
    <text evidence="11">Binds two Mg(2+) per subunit. The magnesium ions form salt bridges with both the protein and the DNA. Can also accept other divalent metal cations, such as Mn(2+) or Ca(2+).</text>
</comment>
<dbReference type="CDD" id="cd16928">
    <property type="entry name" value="HATPase_GyrB-like"/>
    <property type="match status" value="1"/>
</dbReference>
<dbReference type="InterPro" id="IPR013760">
    <property type="entry name" value="Topo_IIA-like_dom_sf"/>
</dbReference>
<dbReference type="Pfam" id="PF00204">
    <property type="entry name" value="DNA_gyraseB"/>
    <property type="match status" value="1"/>
</dbReference>
<dbReference type="PANTHER" id="PTHR45866">
    <property type="entry name" value="DNA GYRASE/TOPOISOMERASE SUBUNIT B"/>
    <property type="match status" value="1"/>
</dbReference>
<comment type="catalytic activity">
    <reaction evidence="1 11">
        <text>ATP-dependent breakage, passage and rejoining of double-stranded DNA.</text>
        <dbReference type="EC" id="5.6.2.2"/>
    </reaction>
</comment>
<feature type="site" description="Interaction with DNA" evidence="11">
    <location>
        <position position="484"/>
    </location>
</feature>
<dbReference type="InterPro" id="IPR006171">
    <property type="entry name" value="TOPRIM_dom"/>
</dbReference>
<dbReference type="AlphaFoldDB" id="A0A378NNQ6"/>
<comment type="function">
    <text evidence="11">A type II topoisomerase that negatively supercoils closed circular double-stranded (ds) DNA in an ATP-dependent manner to modulate DNA topology and maintain chromosomes in an underwound state. Negative supercoiling favors strand separation, and DNA replication, transcription, recombination and repair, all of which involve strand separation. Also able to catalyze the interconversion of other topological isomers of dsDNA rings, including catenanes and knotted rings. Type II topoisomerases break and join 2 DNA strands simultaneously in an ATP-dependent manner.</text>
</comment>
<dbReference type="GO" id="GO:0006261">
    <property type="term" value="P:DNA-templated DNA replication"/>
    <property type="evidence" value="ECO:0007669"/>
    <property type="project" value="UniProtKB-UniRule"/>
</dbReference>
<dbReference type="CDD" id="cd00822">
    <property type="entry name" value="TopoII_Trans_DNA_gyrase"/>
    <property type="match status" value="1"/>
</dbReference>
<dbReference type="NCBIfam" id="NF004189">
    <property type="entry name" value="PRK05644.1"/>
    <property type="match status" value="1"/>
</dbReference>
<dbReference type="GO" id="GO:0005737">
    <property type="term" value="C:cytoplasm"/>
    <property type="evidence" value="ECO:0007669"/>
    <property type="project" value="UniProtKB-SubCell"/>
</dbReference>
<dbReference type="InterPro" id="IPR003594">
    <property type="entry name" value="HATPase_dom"/>
</dbReference>
<dbReference type="PANTHER" id="PTHR45866:SF1">
    <property type="entry name" value="DNA GYRASE SUBUNIT B, MITOCHONDRIAL"/>
    <property type="match status" value="1"/>
</dbReference>
<evidence type="ECO:0000256" key="2">
    <source>
        <dbReference type="ARBA" id="ARBA00010708"/>
    </source>
</evidence>
<protein>
    <recommendedName>
        <fullName evidence="11">DNA gyrase subunit B</fullName>
        <ecNumber evidence="11">5.6.2.2</ecNumber>
    </recommendedName>
</protein>
<dbReference type="InterPro" id="IPR014721">
    <property type="entry name" value="Ribsml_uS5_D2-typ_fold_subgr"/>
</dbReference>
<comment type="subunit">
    <text evidence="11">Heterotetramer, composed of two GyrA and two GyrB chains. In the heterotetramer, GyrA contains the active site tyrosine that forms a transient covalent intermediate with DNA, while GyrB binds cofactors and catalyzes ATP hydrolysis.</text>
</comment>
<dbReference type="FunFam" id="3.30.230.10:FF:000005">
    <property type="entry name" value="DNA gyrase subunit B"/>
    <property type="match status" value="1"/>
</dbReference>
<comment type="similarity">
    <text evidence="2 11">Belongs to the type II topoisomerase GyrB family.</text>
</comment>
<feature type="domain" description="Toprim" evidence="12">
    <location>
        <begin position="450"/>
        <end position="564"/>
    </location>
</feature>
<proteinExistence type="inferred from homology"/>
<dbReference type="Pfam" id="PF02518">
    <property type="entry name" value="HATPase_c"/>
    <property type="match status" value="1"/>
</dbReference>
<keyword evidence="6 11" id="KW-0460">Magnesium</keyword>
<evidence type="ECO:0000256" key="11">
    <source>
        <dbReference type="HAMAP-Rule" id="MF_01898"/>
    </source>
</evidence>
<dbReference type="SMART" id="SM00433">
    <property type="entry name" value="TOP2c"/>
    <property type="match status" value="1"/>
</dbReference>
<dbReference type="EC" id="5.6.2.2" evidence="11"/>
<comment type="miscellaneous">
    <text evidence="11">Few gyrases are as efficient as E.coli at forming negative supercoils. Not all organisms have 2 type II topoisomerases; in organisms with a single type II topoisomerase this enzyme also has to decatenate newly replicated chromosomes.</text>
</comment>
<evidence type="ECO:0000256" key="1">
    <source>
        <dbReference type="ARBA" id="ARBA00000185"/>
    </source>
</evidence>
<dbReference type="HAMAP" id="MF_01898">
    <property type="entry name" value="GyrB"/>
    <property type="match status" value="1"/>
</dbReference>
<evidence type="ECO:0000256" key="10">
    <source>
        <dbReference type="ARBA" id="ARBA00063644"/>
    </source>
</evidence>
<name>A0A378NNQ6_9FIRM</name>
<dbReference type="GO" id="GO:0034335">
    <property type="term" value="F:DNA negative supercoiling activity"/>
    <property type="evidence" value="ECO:0007669"/>
    <property type="project" value="UniProtKB-ARBA"/>
</dbReference>
<evidence type="ECO:0000256" key="4">
    <source>
        <dbReference type="ARBA" id="ARBA00022741"/>
    </source>
</evidence>
<dbReference type="SMART" id="SM00387">
    <property type="entry name" value="HATPase_c"/>
    <property type="match status" value="1"/>
</dbReference>
<dbReference type="InterPro" id="IPR036890">
    <property type="entry name" value="HATPase_C_sf"/>
</dbReference>
<dbReference type="Gene3D" id="3.30.565.10">
    <property type="entry name" value="Histidine kinase-like ATPase, C-terminal domain"/>
    <property type="match status" value="1"/>
</dbReference>
<dbReference type="InterPro" id="IPR020568">
    <property type="entry name" value="Ribosomal_Su5_D2-typ_SF"/>
</dbReference>
<evidence type="ECO:0000256" key="3">
    <source>
        <dbReference type="ARBA" id="ARBA00022723"/>
    </source>
</evidence>
<dbReference type="InterPro" id="IPR002288">
    <property type="entry name" value="DNA_gyrase_B_C"/>
</dbReference>
<dbReference type="STRING" id="1122216.GCA_000423385_02059"/>
<dbReference type="CDD" id="cd03366">
    <property type="entry name" value="TOPRIM_TopoIIA_GyrB"/>
    <property type="match status" value="1"/>
</dbReference>
<evidence type="ECO:0000256" key="5">
    <source>
        <dbReference type="ARBA" id="ARBA00022840"/>
    </source>
</evidence>
<dbReference type="NCBIfam" id="NF011501">
    <property type="entry name" value="PRK14939.1"/>
    <property type="match status" value="1"/>
</dbReference>
<dbReference type="PROSITE" id="PS00177">
    <property type="entry name" value="TOPOISOMERASE_II"/>
    <property type="match status" value="1"/>
</dbReference>
<evidence type="ECO:0000259" key="12">
    <source>
        <dbReference type="PROSITE" id="PS50880"/>
    </source>
</evidence>
<sequence length="665" mass="74729">MADFNEKMQNEIDTNTEETVKIHLDEESAQVTAVEGDYGANQIQILEGLEAVRKRPGMYIGSTSARGLHHLVYEVVDNSIDEALAGYCTHIEVTIHKDNSITVTDNGRGIPVDMHESGKPAVEVVLTVLHAGGKFGGSGYKVSGGLHGVGVSVVNALSTSMDVKVKRDGKVYEISFEKGVTKEPLHVIGETAETGTYVHFVPDAEIFDETVYDYDTLRHRLRELSFLNRGITIILTDERPEEVRQETFYFEGGISSFVEHLNRNKEVINPEPVYFNGTKDTTVVEIALQYNTSYSENIYSFVNNINTEEGGTHLAGFKSALTRAANDFARRQGIIKNNEENLVGEDIREGLTCVISIKLREPQFEGQTKTKLGNSEVRGIVDSIVSEGLSEYFEENPVISKKIIEKSIMASRAREAARKARELTRRKNALEVSSLPGKLADCSVKDPEQAEIYLVEGDSAGGSAKQGRDRRFQAILPLRGKILNVEKARLDKILNNEEIRTMITAFGSGIGSEFDITKRRYGKIIIMTDADVDGAHIRTLLLTFFYRYMRPLIENGHVYIAQPPLYQIRKGRSHWYTYSDEELAQKLDEIGRDGITVQRYKGLGEMNPEQLWETTMDPEKRTVLQVHLREAEEADSIFTILMGDKVEPRRRFIEEHANLVRNLDL</sequence>
<reference evidence="13 14" key="1">
    <citation type="submission" date="2018-06" db="EMBL/GenBank/DDBJ databases">
        <authorList>
            <consortium name="Pathogen Informatics"/>
            <person name="Doyle S."/>
        </authorList>
    </citation>
    <scope>NUCLEOTIDE SEQUENCE [LARGE SCALE GENOMIC DNA]</scope>
    <source>
        <strain evidence="13 14">NCTC10571</strain>
    </source>
</reference>
<comment type="subunit">
    <text evidence="10">Heterotetramer composed of ParC and ParE.</text>
</comment>
<dbReference type="Gene3D" id="3.40.50.670">
    <property type="match status" value="1"/>
</dbReference>
<gene>
    <name evidence="13" type="primary">gyrB_1</name>
    <name evidence="11" type="synonym">gyrB</name>
    <name evidence="13" type="ORF">NCTC10571_00093</name>
</gene>
<evidence type="ECO:0000313" key="14">
    <source>
        <dbReference type="Proteomes" id="UP000255234"/>
    </source>
</evidence>
<dbReference type="InterPro" id="IPR000565">
    <property type="entry name" value="Topo_IIA_B"/>
</dbReference>
<dbReference type="NCBIfam" id="TIGR01059">
    <property type="entry name" value="gyrB"/>
    <property type="match status" value="1"/>
</dbReference>
<dbReference type="GO" id="GO:0003677">
    <property type="term" value="F:DNA binding"/>
    <property type="evidence" value="ECO:0007669"/>
    <property type="project" value="UniProtKB-KW"/>
</dbReference>
<dbReference type="InterPro" id="IPR011557">
    <property type="entry name" value="GyrB"/>
</dbReference>
<dbReference type="PROSITE" id="PS50880">
    <property type="entry name" value="TOPRIM"/>
    <property type="match status" value="1"/>
</dbReference>
<dbReference type="SUPFAM" id="SSF56719">
    <property type="entry name" value="Type II DNA topoisomerase"/>
    <property type="match status" value="1"/>
</dbReference>